<evidence type="ECO:0000256" key="1">
    <source>
        <dbReference type="SAM" id="MobiDB-lite"/>
    </source>
</evidence>
<feature type="compositionally biased region" description="Basic residues" evidence="1">
    <location>
        <begin position="17"/>
        <end position="32"/>
    </location>
</feature>
<dbReference type="EnsemblMetazoa" id="OVOC893.1">
    <property type="protein sequence ID" value="OVOC893.1"/>
    <property type="gene ID" value="WBGene00237702"/>
</dbReference>
<reference evidence="2" key="2">
    <citation type="submission" date="2022-06" db="UniProtKB">
        <authorList>
            <consortium name="EnsemblMetazoa"/>
        </authorList>
    </citation>
    <scope>IDENTIFICATION</scope>
</reference>
<keyword evidence="3" id="KW-1185">Reference proteome</keyword>
<reference evidence="3" key="1">
    <citation type="submission" date="2013-10" db="EMBL/GenBank/DDBJ databases">
        <title>Genome sequencing of Onchocerca volvulus.</title>
        <authorList>
            <person name="Cotton J."/>
            <person name="Tsai J."/>
            <person name="Stanley E."/>
            <person name="Tracey A."/>
            <person name="Holroyd N."/>
            <person name="Lustigman S."/>
            <person name="Berriman M."/>
        </authorList>
    </citation>
    <scope>NUCLEOTIDE SEQUENCE</scope>
</reference>
<accession>A0A8R1Y602</accession>
<dbReference type="AlphaFoldDB" id="A0A8R1Y602"/>
<sequence length="67" mass="7520">MNKIKKKKERSAPTQKNKLRRKTMLRKAQKHPPRPDGDERAIGTTITTTTIGQFATDGRNGEGMANL</sequence>
<feature type="region of interest" description="Disordered" evidence="1">
    <location>
        <begin position="1"/>
        <end position="67"/>
    </location>
</feature>
<dbReference type="EMBL" id="CMVM020000023">
    <property type="status" value="NOT_ANNOTATED_CDS"/>
    <property type="molecule type" value="Genomic_DNA"/>
</dbReference>
<dbReference type="Proteomes" id="UP000024404">
    <property type="component" value="Unassembled WGS sequence"/>
</dbReference>
<organism evidence="2 3">
    <name type="scientific">Onchocerca volvulus</name>
    <dbReference type="NCBI Taxonomy" id="6282"/>
    <lineage>
        <taxon>Eukaryota</taxon>
        <taxon>Metazoa</taxon>
        <taxon>Ecdysozoa</taxon>
        <taxon>Nematoda</taxon>
        <taxon>Chromadorea</taxon>
        <taxon>Rhabditida</taxon>
        <taxon>Spirurina</taxon>
        <taxon>Spiruromorpha</taxon>
        <taxon>Filarioidea</taxon>
        <taxon>Onchocercidae</taxon>
        <taxon>Onchocerca</taxon>
    </lineage>
</organism>
<name>A0A8R1Y602_ONCVO</name>
<protein>
    <submittedName>
        <fullName evidence="2">Uncharacterized protein</fullName>
    </submittedName>
</protein>
<proteinExistence type="predicted"/>
<evidence type="ECO:0000313" key="3">
    <source>
        <dbReference type="Proteomes" id="UP000024404"/>
    </source>
</evidence>
<feature type="compositionally biased region" description="Low complexity" evidence="1">
    <location>
        <begin position="42"/>
        <end position="52"/>
    </location>
</feature>
<evidence type="ECO:0000313" key="2">
    <source>
        <dbReference type="EnsemblMetazoa" id="OVOC893.1"/>
    </source>
</evidence>